<dbReference type="Proteomes" id="UP001139103">
    <property type="component" value="Unassembled WGS sequence"/>
</dbReference>
<keyword evidence="3" id="KW-1185">Reference proteome</keyword>
<feature type="transmembrane region" description="Helical" evidence="1">
    <location>
        <begin position="90"/>
        <end position="123"/>
    </location>
</feature>
<dbReference type="RefSeq" id="WP_230222975.1">
    <property type="nucleotide sequence ID" value="NZ_JAJKFT010000010.1"/>
</dbReference>
<feature type="transmembrane region" description="Helical" evidence="1">
    <location>
        <begin position="17"/>
        <end position="39"/>
    </location>
</feature>
<name>A0A9X1MQU5_9BACT</name>
<organism evidence="2 3">
    <name type="scientific">Blastopirellula sediminis</name>
    <dbReference type="NCBI Taxonomy" id="2894196"/>
    <lineage>
        <taxon>Bacteria</taxon>
        <taxon>Pseudomonadati</taxon>
        <taxon>Planctomycetota</taxon>
        <taxon>Planctomycetia</taxon>
        <taxon>Pirellulales</taxon>
        <taxon>Pirellulaceae</taxon>
        <taxon>Blastopirellula</taxon>
    </lineage>
</organism>
<feature type="transmembrane region" description="Helical" evidence="1">
    <location>
        <begin position="45"/>
        <end position="69"/>
    </location>
</feature>
<sequence length="235" mass="25369">MPNPTESPSDKPPQFDLGCLLAVIAIFAGIFTLIAPFVVDFNRNHWLIIGAVSGGFCLGIAAGVLIAYYPRYVARNRSGDLLLELPPNNAAGGVVWETAVGVGCEGVITLLFGVPISLIAFLFQTPTYEKFPLQFSHLLPIAGVAAAMAAIGIIVTAPKLRPQLRQKGLLVELKLTPWEKLTTARWSSLKPDVLRIGSYGVEELAVPPEDRERVEAILREYCPNLFSADEAAAVD</sequence>
<evidence type="ECO:0000313" key="2">
    <source>
        <dbReference type="EMBL" id="MCC9631206.1"/>
    </source>
</evidence>
<evidence type="ECO:0000256" key="1">
    <source>
        <dbReference type="SAM" id="Phobius"/>
    </source>
</evidence>
<keyword evidence="1" id="KW-0472">Membrane</keyword>
<comment type="caution">
    <text evidence="2">The sequence shown here is derived from an EMBL/GenBank/DDBJ whole genome shotgun (WGS) entry which is preliminary data.</text>
</comment>
<reference evidence="2" key="1">
    <citation type="submission" date="2021-11" db="EMBL/GenBank/DDBJ databases">
        <title>Genome sequence.</title>
        <authorList>
            <person name="Sun Q."/>
        </authorList>
    </citation>
    <scope>NUCLEOTIDE SEQUENCE</scope>
    <source>
        <strain evidence="2">JC732</strain>
    </source>
</reference>
<evidence type="ECO:0000313" key="3">
    <source>
        <dbReference type="Proteomes" id="UP001139103"/>
    </source>
</evidence>
<accession>A0A9X1MQU5</accession>
<keyword evidence="1" id="KW-1133">Transmembrane helix</keyword>
<feature type="transmembrane region" description="Helical" evidence="1">
    <location>
        <begin position="135"/>
        <end position="157"/>
    </location>
</feature>
<dbReference type="EMBL" id="JAJKFT010000010">
    <property type="protein sequence ID" value="MCC9631206.1"/>
    <property type="molecule type" value="Genomic_DNA"/>
</dbReference>
<protein>
    <submittedName>
        <fullName evidence="2">Uncharacterized protein</fullName>
    </submittedName>
</protein>
<dbReference type="AlphaFoldDB" id="A0A9X1MQU5"/>
<keyword evidence="1" id="KW-0812">Transmembrane</keyword>
<gene>
    <name evidence="2" type="ORF">LOC68_22670</name>
</gene>
<proteinExistence type="predicted"/>